<keyword evidence="4 14" id="KW-0328">Glycosyltransferase</keyword>
<keyword evidence="16" id="KW-1185">Reference proteome</keyword>
<dbReference type="Ensembl" id="ENSNNAT00000023733.1">
    <property type="protein sequence ID" value="ENSNNAP00000022646.1"/>
    <property type="gene ID" value="ENSNNAG00000014931.1"/>
</dbReference>
<dbReference type="EC" id="2.4.1.-" evidence="14"/>
<evidence type="ECO:0000313" key="15">
    <source>
        <dbReference type="Ensembl" id="ENSNNAP00000022646.1"/>
    </source>
</evidence>
<dbReference type="Proteomes" id="UP000694559">
    <property type="component" value="Unplaced"/>
</dbReference>
<dbReference type="OrthoDB" id="2139606at2759"/>
<evidence type="ECO:0000256" key="10">
    <source>
        <dbReference type="ARBA" id="ARBA00023098"/>
    </source>
</evidence>
<proteinExistence type="inferred from homology"/>
<dbReference type="PANTHER" id="PTHR11214:SF265">
    <property type="entry name" value="BETA-1,3-GALACTOSYLTRANSFERASE 5"/>
    <property type="match status" value="1"/>
</dbReference>
<evidence type="ECO:0000256" key="5">
    <source>
        <dbReference type="ARBA" id="ARBA00022679"/>
    </source>
</evidence>
<sequence>LLVAVINESLKYGDIIQKNFIDTYFNLTLKTMMGIEWIHKFCSESSFVMKADSDVFNTRFFTGFLKLNDQPIRNIFSKWYVSKHEYPSNIYPPFCSGIGYVFSTDVASLLYRISDNIPFIKLEDVFIGFCLAKLNITLENLHSKQTFFPERLEFSPCRLKKIVASHSVKPHELIIFWNTLERSMNEKCPDD</sequence>
<accession>A0A8C6Y0G9</accession>
<evidence type="ECO:0000256" key="7">
    <source>
        <dbReference type="ARBA" id="ARBA00022968"/>
    </source>
</evidence>
<dbReference type="PANTHER" id="PTHR11214">
    <property type="entry name" value="BETA-1,3-N-ACETYLGLUCOSAMINYLTRANSFERASE"/>
    <property type="match status" value="1"/>
</dbReference>
<comment type="pathway">
    <text evidence="2">Protein modification; protein glycosylation.</text>
</comment>
<evidence type="ECO:0000256" key="3">
    <source>
        <dbReference type="ARBA" id="ARBA00008661"/>
    </source>
</evidence>
<evidence type="ECO:0000256" key="14">
    <source>
        <dbReference type="RuleBase" id="RU363063"/>
    </source>
</evidence>
<evidence type="ECO:0000256" key="9">
    <source>
        <dbReference type="ARBA" id="ARBA00023034"/>
    </source>
</evidence>
<evidence type="ECO:0000256" key="4">
    <source>
        <dbReference type="ARBA" id="ARBA00022676"/>
    </source>
</evidence>
<comment type="catalytic activity">
    <reaction evidence="13">
        <text>a globoside Gb4Cer (d18:1(4E)) + UDP-alpha-D-galactose = a globoside GalGb4Cer (d18:1(4E)) + UDP + H(+)</text>
        <dbReference type="Rhea" id="RHEA:41996"/>
        <dbReference type="ChEBI" id="CHEBI:15378"/>
        <dbReference type="ChEBI" id="CHEBI:18259"/>
        <dbReference type="ChEBI" id="CHEBI:58223"/>
        <dbReference type="ChEBI" id="CHEBI:62571"/>
        <dbReference type="ChEBI" id="CHEBI:66914"/>
    </reaction>
    <physiologicalReaction direction="left-to-right" evidence="13">
        <dbReference type="Rhea" id="RHEA:41997"/>
    </physiologicalReaction>
</comment>
<dbReference type="OMA" id="NMHRLPY"/>
<keyword evidence="5" id="KW-0808">Transferase</keyword>
<evidence type="ECO:0000256" key="13">
    <source>
        <dbReference type="ARBA" id="ARBA00048834"/>
    </source>
</evidence>
<name>A0A8C6Y0G9_NAJNA</name>
<dbReference type="GO" id="GO:0006493">
    <property type="term" value="P:protein O-linked glycosylation"/>
    <property type="evidence" value="ECO:0007669"/>
    <property type="project" value="TreeGrafter"/>
</dbReference>
<dbReference type="GO" id="GO:0005783">
    <property type="term" value="C:endoplasmic reticulum"/>
    <property type="evidence" value="ECO:0007669"/>
    <property type="project" value="TreeGrafter"/>
</dbReference>
<evidence type="ECO:0000256" key="8">
    <source>
        <dbReference type="ARBA" id="ARBA00022989"/>
    </source>
</evidence>
<dbReference type="GeneTree" id="ENSGT00940000160964"/>
<dbReference type="AlphaFoldDB" id="A0A8C6Y0G9"/>
<reference evidence="15" key="1">
    <citation type="submission" date="2025-08" db="UniProtKB">
        <authorList>
            <consortium name="Ensembl"/>
        </authorList>
    </citation>
    <scope>IDENTIFICATION</scope>
</reference>
<keyword evidence="8" id="KW-1133">Transmembrane helix</keyword>
<keyword evidence="11" id="KW-0472">Membrane</keyword>
<evidence type="ECO:0000313" key="16">
    <source>
        <dbReference type="Proteomes" id="UP000694559"/>
    </source>
</evidence>
<keyword evidence="6" id="KW-0812">Transmembrane</keyword>
<keyword evidence="9 14" id="KW-0333">Golgi apparatus</keyword>
<evidence type="ECO:0000256" key="1">
    <source>
        <dbReference type="ARBA" id="ARBA00004323"/>
    </source>
</evidence>
<evidence type="ECO:0000256" key="12">
    <source>
        <dbReference type="ARBA" id="ARBA00023180"/>
    </source>
</evidence>
<dbReference type="GO" id="GO:0008499">
    <property type="term" value="F:N-acetyl-beta-D-glucosaminide beta-(1,3)-galactosyltransferase activity"/>
    <property type="evidence" value="ECO:0007669"/>
    <property type="project" value="TreeGrafter"/>
</dbReference>
<comment type="similarity">
    <text evidence="3 14">Belongs to the glycosyltransferase 31 family.</text>
</comment>
<keyword evidence="10" id="KW-0443">Lipid metabolism</keyword>
<evidence type="ECO:0000256" key="6">
    <source>
        <dbReference type="ARBA" id="ARBA00022692"/>
    </source>
</evidence>
<comment type="subcellular location">
    <subcellularLocation>
        <location evidence="1 14">Golgi apparatus membrane</location>
        <topology evidence="1 14">Single-pass type II membrane protein</topology>
    </subcellularLocation>
</comment>
<dbReference type="GO" id="GO:0006629">
    <property type="term" value="P:lipid metabolic process"/>
    <property type="evidence" value="ECO:0007669"/>
    <property type="project" value="UniProtKB-KW"/>
</dbReference>
<keyword evidence="7" id="KW-0735">Signal-anchor</keyword>
<dbReference type="GO" id="GO:0000139">
    <property type="term" value="C:Golgi membrane"/>
    <property type="evidence" value="ECO:0007669"/>
    <property type="project" value="UniProtKB-SubCell"/>
</dbReference>
<reference evidence="15" key="2">
    <citation type="submission" date="2025-09" db="UniProtKB">
        <authorList>
            <consortium name="Ensembl"/>
        </authorList>
    </citation>
    <scope>IDENTIFICATION</scope>
</reference>
<organism evidence="15 16">
    <name type="scientific">Naja naja</name>
    <name type="common">Indian cobra</name>
    <dbReference type="NCBI Taxonomy" id="35670"/>
    <lineage>
        <taxon>Eukaryota</taxon>
        <taxon>Metazoa</taxon>
        <taxon>Chordata</taxon>
        <taxon>Craniata</taxon>
        <taxon>Vertebrata</taxon>
        <taxon>Euteleostomi</taxon>
        <taxon>Lepidosauria</taxon>
        <taxon>Squamata</taxon>
        <taxon>Bifurcata</taxon>
        <taxon>Unidentata</taxon>
        <taxon>Episquamata</taxon>
        <taxon>Toxicofera</taxon>
        <taxon>Serpentes</taxon>
        <taxon>Colubroidea</taxon>
        <taxon>Elapidae</taxon>
        <taxon>Elapinae</taxon>
        <taxon>Naja</taxon>
    </lineage>
</organism>
<protein>
    <recommendedName>
        <fullName evidence="14">Hexosyltransferase</fullName>
        <ecNumber evidence="14">2.4.1.-</ecNumber>
    </recommendedName>
</protein>
<keyword evidence="12" id="KW-0325">Glycoprotein</keyword>
<dbReference type="Gene3D" id="3.90.550.50">
    <property type="match status" value="1"/>
</dbReference>
<dbReference type="Pfam" id="PF01762">
    <property type="entry name" value="Galactosyl_T"/>
    <property type="match status" value="2"/>
</dbReference>
<dbReference type="InterPro" id="IPR002659">
    <property type="entry name" value="Glyco_trans_31"/>
</dbReference>
<evidence type="ECO:0000256" key="11">
    <source>
        <dbReference type="ARBA" id="ARBA00023136"/>
    </source>
</evidence>
<evidence type="ECO:0000256" key="2">
    <source>
        <dbReference type="ARBA" id="ARBA00004922"/>
    </source>
</evidence>